<name>A0A4Q9BE33_9BACT</name>
<organism evidence="2 3">
    <name type="scientific">Aquirufa antheringensis</name>
    <dbReference type="NCBI Taxonomy" id="2516559"/>
    <lineage>
        <taxon>Bacteria</taxon>
        <taxon>Pseudomonadati</taxon>
        <taxon>Bacteroidota</taxon>
        <taxon>Cytophagia</taxon>
        <taxon>Cytophagales</taxon>
        <taxon>Flectobacillaceae</taxon>
        <taxon>Aquirufa</taxon>
    </lineage>
</organism>
<feature type="domain" description="NYN" evidence="1">
    <location>
        <begin position="10"/>
        <end position="162"/>
    </location>
</feature>
<dbReference type="InterPro" id="IPR021139">
    <property type="entry name" value="NYN"/>
</dbReference>
<dbReference type="PANTHER" id="PTHR35458:SF8">
    <property type="entry name" value="SLR0650 PROTEIN"/>
    <property type="match status" value="1"/>
</dbReference>
<evidence type="ECO:0000313" key="2">
    <source>
        <dbReference type="EMBL" id="TBH74244.1"/>
    </source>
</evidence>
<reference evidence="2 3" key="1">
    <citation type="submission" date="2019-02" db="EMBL/GenBank/DDBJ databases">
        <title>Genome of a new Bacteroidetes strain.</title>
        <authorList>
            <person name="Pitt A."/>
        </authorList>
    </citation>
    <scope>NUCLEOTIDE SEQUENCE [LARGE SCALE GENOMIC DNA]</scope>
    <source>
        <strain evidence="2 3">103A-SOEBACH</strain>
    </source>
</reference>
<dbReference type="RefSeq" id="WP_130894856.1">
    <property type="nucleotide sequence ID" value="NZ_CP049835.1"/>
</dbReference>
<dbReference type="CDD" id="cd18722">
    <property type="entry name" value="PIN_NicB-like"/>
    <property type="match status" value="1"/>
</dbReference>
<dbReference type="Gene3D" id="3.40.50.1010">
    <property type="entry name" value="5'-nuclease"/>
    <property type="match status" value="1"/>
</dbReference>
<dbReference type="PANTHER" id="PTHR35458">
    <property type="entry name" value="SLR0755 PROTEIN"/>
    <property type="match status" value="1"/>
</dbReference>
<dbReference type="GO" id="GO:0004540">
    <property type="term" value="F:RNA nuclease activity"/>
    <property type="evidence" value="ECO:0007669"/>
    <property type="project" value="InterPro"/>
</dbReference>
<dbReference type="Pfam" id="PF01936">
    <property type="entry name" value="NYN"/>
    <property type="match status" value="1"/>
</dbReference>
<sequence length="208" mass="23591">MQADEKKKLRVMAYVDGSNLYFGMIESGARKCKWLNVYQLMKSFVRSNQELVGVKFFTSRITHNPPKEKRQTTYLEALESTGVELIYGSYHAKFEDCRECGHQWVVPSEKMTDVNLATHLIMDAHLDVYDIAIVVSGDSDFVPCIEAVNTTFLDKSVVVFFPPGRHNNSVAEVARANQIIGRPKLVESQFPPKVVKVDGYVLEKPEGW</sequence>
<dbReference type="EMBL" id="SEWY01000002">
    <property type="protein sequence ID" value="TBH74244.1"/>
    <property type="molecule type" value="Genomic_DNA"/>
</dbReference>
<proteinExistence type="predicted"/>
<evidence type="ECO:0000313" key="3">
    <source>
        <dbReference type="Proteomes" id="UP000293583"/>
    </source>
</evidence>
<protein>
    <submittedName>
        <fullName evidence="2">NYN domain-containing protein</fullName>
    </submittedName>
</protein>
<accession>A0A4Q9BE33</accession>
<dbReference type="OrthoDB" id="9809421at2"/>
<keyword evidence="3" id="KW-1185">Reference proteome</keyword>
<comment type="caution">
    <text evidence="2">The sequence shown here is derived from an EMBL/GenBank/DDBJ whole genome shotgun (WGS) entry which is preliminary data.</text>
</comment>
<dbReference type="InterPro" id="IPR047140">
    <property type="entry name" value="LabA"/>
</dbReference>
<evidence type="ECO:0000259" key="1">
    <source>
        <dbReference type="Pfam" id="PF01936"/>
    </source>
</evidence>
<dbReference type="Proteomes" id="UP000293583">
    <property type="component" value="Unassembled WGS sequence"/>
</dbReference>
<gene>
    <name evidence="2" type="ORF">EWU20_03660</name>
</gene>
<dbReference type="AlphaFoldDB" id="A0A4Q9BE33"/>